<gene>
    <name evidence="1" type="ORF">GCM10023336_67340</name>
</gene>
<keyword evidence="2" id="KW-1185">Reference proteome</keyword>
<evidence type="ECO:0000313" key="2">
    <source>
        <dbReference type="Proteomes" id="UP001500124"/>
    </source>
</evidence>
<dbReference type="Proteomes" id="UP001500124">
    <property type="component" value="Unassembled WGS sequence"/>
</dbReference>
<protein>
    <submittedName>
        <fullName evidence="1">Uncharacterized protein</fullName>
    </submittedName>
</protein>
<name>A0ABP9LJ02_9ACTN</name>
<dbReference type="EMBL" id="BAABKC010000122">
    <property type="protein sequence ID" value="GAA5076945.1"/>
    <property type="molecule type" value="Genomic_DNA"/>
</dbReference>
<accession>A0ABP9LJ02</accession>
<organism evidence="1 2">
    <name type="scientific">Streptomyces similanensis</name>
    <dbReference type="NCBI Taxonomy" id="1274988"/>
    <lineage>
        <taxon>Bacteria</taxon>
        <taxon>Bacillati</taxon>
        <taxon>Actinomycetota</taxon>
        <taxon>Actinomycetes</taxon>
        <taxon>Kitasatosporales</taxon>
        <taxon>Streptomycetaceae</taxon>
        <taxon>Streptomyces</taxon>
    </lineage>
</organism>
<comment type="caution">
    <text evidence="1">The sequence shown here is derived from an EMBL/GenBank/DDBJ whole genome shotgun (WGS) entry which is preliminary data.</text>
</comment>
<sequence length="197" mass="20703">MVSQIHLGGDDWLPRHRPIRAGYARSCLVAAAPVSGTAGDRALPNALRGATPTYPKGVMMSRTAAQMTANRHSPHPLQASEPDATACGQNTDAPCLAETSTSPVTEPVPLPPRTTAPAIPLPDPHVTAKHVLQGRALTGTQTPQNLVDAQPVVMQRDRRATGTRWPLQAVDEAEPAHVGRTPCLSRTCVDALVGVGS</sequence>
<evidence type="ECO:0000313" key="1">
    <source>
        <dbReference type="EMBL" id="GAA5076945.1"/>
    </source>
</evidence>
<proteinExistence type="predicted"/>
<reference evidence="2" key="1">
    <citation type="journal article" date="2019" name="Int. J. Syst. Evol. Microbiol.">
        <title>The Global Catalogue of Microorganisms (GCM) 10K type strain sequencing project: providing services to taxonomists for standard genome sequencing and annotation.</title>
        <authorList>
            <consortium name="The Broad Institute Genomics Platform"/>
            <consortium name="The Broad Institute Genome Sequencing Center for Infectious Disease"/>
            <person name="Wu L."/>
            <person name="Ma J."/>
        </authorList>
    </citation>
    <scope>NUCLEOTIDE SEQUENCE [LARGE SCALE GENOMIC DNA]</scope>
    <source>
        <strain evidence="2">JCM 18410</strain>
    </source>
</reference>